<feature type="modified residue" description="4-aspartylphosphate" evidence="1">
    <location>
        <position position="79"/>
    </location>
</feature>
<dbReference type="RefSeq" id="WP_125014679.1">
    <property type="nucleotide sequence ID" value="NZ_QWEZ01000001.1"/>
</dbReference>
<dbReference type="EMBL" id="QWEZ01000001">
    <property type="protein sequence ID" value="RRJ84252.1"/>
    <property type="molecule type" value="Genomic_DNA"/>
</dbReference>
<dbReference type="GO" id="GO:0008081">
    <property type="term" value="F:phosphoric diester hydrolase activity"/>
    <property type="evidence" value="ECO:0007669"/>
    <property type="project" value="UniProtKB-ARBA"/>
</dbReference>
<dbReference type="PROSITE" id="PS50110">
    <property type="entry name" value="RESPONSE_REGULATORY"/>
    <property type="match status" value="1"/>
</dbReference>
<evidence type="ECO:0000259" key="3">
    <source>
        <dbReference type="PROSITE" id="PS51832"/>
    </source>
</evidence>
<gene>
    <name evidence="4" type="ORF">D0544_03845</name>
</gene>
<dbReference type="Pfam" id="PF11849">
    <property type="entry name" value="DUF3369"/>
    <property type="match status" value="1"/>
</dbReference>
<evidence type="ECO:0000313" key="5">
    <source>
        <dbReference type="Proteomes" id="UP000280792"/>
    </source>
</evidence>
<keyword evidence="5" id="KW-1185">Reference proteome</keyword>
<dbReference type="InterPro" id="IPR052020">
    <property type="entry name" value="Cyclic_di-GMP/3'3'-cGAMP_PDE"/>
</dbReference>
<evidence type="ECO:0000256" key="1">
    <source>
        <dbReference type="PROSITE-ProRule" id="PRU00169"/>
    </source>
</evidence>
<dbReference type="InterPro" id="IPR011006">
    <property type="entry name" value="CheY-like_superfamily"/>
</dbReference>
<dbReference type="Pfam" id="PF13487">
    <property type="entry name" value="HD_5"/>
    <property type="match status" value="1"/>
</dbReference>
<dbReference type="CDD" id="cd00077">
    <property type="entry name" value="HDc"/>
    <property type="match status" value="1"/>
</dbReference>
<keyword evidence="1" id="KW-0597">Phosphoprotein</keyword>
<feature type="domain" description="Response regulatory" evidence="2">
    <location>
        <begin position="24"/>
        <end position="148"/>
    </location>
</feature>
<dbReference type="InterPro" id="IPR021800">
    <property type="entry name" value="DUF3369"/>
</dbReference>
<dbReference type="PANTHER" id="PTHR45228:SF9">
    <property type="entry name" value="3'3'-CGAMP-SPECIFIC PHOSPHODIESTERASE 2"/>
    <property type="match status" value="1"/>
</dbReference>
<organism evidence="4 5">
    <name type="scientific">Aestuariirhabdus litorea</name>
    <dbReference type="NCBI Taxonomy" id="2528527"/>
    <lineage>
        <taxon>Bacteria</taxon>
        <taxon>Pseudomonadati</taxon>
        <taxon>Pseudomonadota</taxon>
        <taxon>Gammaproteobacteria</taxon>
        <taxon>Oceanospirillales</taxon>
        <taxon>Aestuariirhabdaceae</taxon>
        <taxon>Aestuariirhabdus</taxon>
    </lineage>
</organism>
<dbReference type="SUPFAM" id="SSF109604">
    <property type="entry name" value="HD-domain/PDEase-like"/>
    <property type="match status" value="1"/>
</dbReference>
<feature type="domain" description="HD-GYP" evidence="3">
    <location>
        <begin position="310"/>
        <end position="507"/>
    </location>
</feature>
<accession>A0A3P3VNB9</accession>
<dbReference type="InterPro" id="IPR037522">
    <property type="entry name" value="HD_GYP_dom"/>
</dbReference>
<sequence length="511" mass="57509">MSDFMFSDEPEELVVPVQAEKSWRVLVVDDDQAIHQVTRMVLGGLEVEHRRIELLSAYSAAEAREILASDKEIALAFVDVVMETEHAGLDLVHWIRTDLKNQCIRLILRTGQAGQAPEEEVIRDYDINGYKEKTDFVANKMISTLYAGIRGYRDIITIKKSLEGLRRLIEASNDMLKIRRLKSFGSAALDNLLTLMELESSALYIAHTAEDVYSESRDLVIACTGKYICCTGNLDNDDLSAEVRDRIHHTFKTRQHNVGEHFFAGYYETLNQTASVLYVEHENSTDQLQVELLDMYTANVSLILESLTNHNEIEQDLIYLIGGAIESRSPQTAHHTERVARMSEFIALTLGLSEPFARVIGIAAALHDIGMITVPESVLSTPGPLNDEQWLLVRQHPVAGGEILARGKGVIAKAGARIARHHHENWDGSGYPEGLKGEEIPVEARIVAIADRIECLRAERPYRKPWPDHEIRTYLTEQQGKAFDPQLSQLAVNHFDRLLELSNQVALQEEV</sequence>
<name>A0A3P3VNB9_9GAMM</name>
<dbReference type="SUPFAM" id="SSF52172">
    <property type="entry name" value="CheY-like"/>
    <property type="match status" value="1"/>
</dbReference>
<reference evidence="4 5" key="2">
    <citation type="submission" date="2018-12" db="EMBL/GenBank/DDBJ databases">
        <title>Simiduia agarivorans gen. nov., sp. nov., a marine, agarolytic bacterium isolated from shallow coastal water from Keelung, Taiwan.</title>
        <authorList>
            <person name="Shieh W.Y."/>
        </authorList>
    </citation>
    <scope>NUCLEOTIDE SEQUENCE [LARGE SCALE GENOMIC DNA]</scope>
    <source>
        <strain evidence="4 5">GTF-13</strain>
    </source>
</reference>
<comment type="caution">
    <text evidence="4">The sequence shown here is derived from an EMBL/GenBank/DDBJ whole genome shotgun (WGS) entry which is preliminary data.</text>
</comment>
<proteinExistence type="predicted"/>
<dbReference type="PANTHER" id="PTHR45228">
    <property type="entry name" value="CYCLIC DI-GMP PHOSPHODIESTERASE TM_0186-RELATED"/>
    <property type="match status" value="1"/>
</dbReference>
<dbReference type="Proteomes" id="UP000280792">
    <property type="component" value="Unassembled WGS sequence"/>
</dbReference>
<evidence type="ECO:0000313" key="4">
    <source>
        <dbReference type="EMBL" id="RRJ84252.1"/>
    </source>
</evidence>
<dbReference type="GO" id="GO:0000160">
    <property type="term" value="P:phosphorelay signal transduction system"/>
    <property type="evidence" value="ECO:0007669"/>
    <property type="project" value="InterPro"/>
</dbReference>
<dbReference type="AlphaFoldDB" id="A0A3P3VNB9"/>
<dbReference type="PROSITE" id="PS51832">
    <property type="entry name" value="HD_GYP"/>
    <property type="match status" value="1"/>
</dbReference>
<dbReference type="Gene3D" id="3.40.50.2300">
    <property type="match status" value="1"/>
</dbReference>
<dbReference type="SMART" id="SM00471">
    <property type="entry name" value="HDc"/>
    <property type="match status" value="1"/>
</dbReference>
<dbReference type="InterPro" id="IPR001789">
    <property type="entry name" value="Sig_transdc_resp-reg_receiver"/>
</dbReference>
<reference evidence="4 5" key="1">
    <citation type="submission" date="2018-08" db="EMBL/GenBank/DDBJ databases">
        <authorList>
            <person name="Khan S.A."/>
        </authorList>
    </citation>
    <scope>NUCLEOTIDE SEQUENCE [LARGE SCALE GENOMIC DNA]</scope>
    <source>
        <strain evidence="4 5">GTF-13</strain>
    </source>
</reference>
<dbReference type="InterPro" id="IPR003607">
    <property type="entry name" value="HD/PDEase_dom"/>
</dbReference>
<evidence type="ECO:0000259" key="2">
    <source>
        <dbReference type="PROSITE" id="PS50110"/>
    </source>
</evidence>
<protein>
    <submittedName>
        <fullName evidence="4">DUF3369 domain-containing protein</fullName>
    </submittedName>
</protein>
<dbReference type="Gene3D" id="1.10.3210.10">
    <property type="entry name" value="Hypothetical protein af1432"/>
    <property type="match status" value="1"/>
</dbReference>